<dbReference type="InterPro" id="IPR007354">
    <property type="entry name" value="CruF-like"/>
</dbReference>
<dbReference type="EMBL" id="MFJE01000022">
    <property type="protein sequence ID" value="OGG14297.1"/>
    <property type="molecule type" value="Genomic_DNA"/>
</dbReference>
<evidence type="ECO:0000313" key="3">
    <source>
        <dbReference type="Proteomes" id="UP000177383"/>
    </source>
</evidence>
<organism evidence="2 3">
    <name type="scientific">Candidatus Gottesmanbacteria bacterium RIFCSPHIGHO2_01_FULL_39_10</name>
    <dbReference type="NCBI Taxonomy" id="1798375"/>
    <lineage>
        <taxon>Bacteria</taxon>
        <taxon>Candidatus Gottesmaniibacteriota</taxon>
    </lineage>
</organism>
<dbReference type="STRING" id="1798375.A2773_06515"/>
<feature type="transmembrane region" description="Helical" evidence="1">
    <location>
        <begin position="77"/>
        <end position="94"/>
    </location>
</feature>
<comment type="caution">
    <text evidence="2">The sequence shown here is derived from an EMBL/GenBank/DDBJ whole genome shotgun (WGS) entry which is preliminary data.</text>
</comment>
<feature type="transmembrane region" description="Helical" evidence="1">
    <location>
        <begin position="199"/>
        <end position="218"/>
    </location>
</feature>
<protein>
    <recommendedName>
        <fullName evidence="4">Carotenoid biosynthesis protein</fullName>
    </recommendedName>
</protein>
<dbReference type="PANTHER" id="PTHR39419">
    <property type="entry name" value="SLL0814 PROTEIN"/>
    <property type="match status" value="1"/>
</dbReference>
<proteinExistence type="predicted"/>
<name>A0A1F5ZQA8_9BACT</name>
<reference evidence="2 3" key="1">
    <citation type="journal article" date="2016" name="Nat. Commun.">
        <title>Thousands of microbial genomes shed light on interconnected biogeochemical processes in an aquifer system.</title>
        <authorList>
            <person name="Anantharaman K."/>
            <person name="Brown C.T."/>
            <person name="Hug L.A."/>
            <person name="Sharon I."/>
            <person name="Castelle C.J."/>
            <person name="Probst A.J."/>
            <person name="Thomas B.C."/>
            <person name="Singh A."/>
            <person name="Wilkins M.J."/>
            <person name="Karaoz U."/>
            <person name="Brodie E.L."/>
            <person name="Williams K.H."/>
            <person name="Hubbard S.S."/>
            <person name="Banfield J.F."/>
        </authorList>
    </citation>
    <scope>NUCLEOTIDE SEQUENCE [LARGE SCALE GENOMIC DNA]</scope>
</reference>
<gene>
    <name evidence="2" type="ORF">A2773_06515</name>
</gene>
<evidence type="ECO:0000256" key="1">
    <source>
        <dbReference type="SAM" id="Phobius"/>
    </source>
</evidence>
<sequence length="224" mass="25393">MLVFLGVCMLVSNILENLSIITGFPFGKYNYTDILGLKLFAVPLVIGPAYFSVGYLSFVIGNILLDRVDGRLDRFHLVALPLVSSFIMVEWDLVMDPSSSTIQKLWIWHGGGGYFGVPLSNFLGWFLTVYIFFQLFTLYIYKSKIKVKDNLSKSYWYQGTLFYLTIAAGFVVNFLTSRGGNITDNRGVVWNVRDIRESAVVVAIYTMVFVSVLALLKIKSWEKN</sequence>
<feature type="transmembrane region" description="Helical" evidence="1">
    <location>
        <begin position="122"/>
        <end position="141"/>
    </location>
</feature>
<evidence type="ECO:0008006" key="4">
    <source>
        <dbReference type="Google" id="ProtNLM"/>
    </source>
</evidence>
<dbReference type="Pfam" id="PF04240">
    <property type="entry name" value="Caroten_synth"/>
    <property type="match status" value="1"/>
</dbReference>
<dbReference type="PANTHER" id="PTHR39419:SF1">
    <property type="entry name" value="SLL0814 PROTEIN"/>
    <property type="match status" value="1"/>
</dbReference>
<dbReference type="AlphaFoldDB" id="A0A1F5ZQA8"/>
<keyword evidence="1" id="KW-0472">Membrane</keyword>
<feature type="transmembrane region" description="Helical" evidence="1">
    <location>
        <begin position="161"/>
        <end position="179"/>
    </location>
</feature>
<accession>A0A1F5ZQA8</accession>
<feature type="transmembrane region" description="Helical" evidence="1">
    <location>
        <begin position="41"/>
        <end position="65"/>
    </location>
</feature>
<evidence type="ECO:0000313" key="2">
    <source>
        <dbReference type="EMBL" id="OGG14297.1"/>
    </source>
</evidence>
<keyword evidence="1" id="KW-0812">Transmembrane</keyword>
<keyword evidence="1" id="KW-1133">Transmembrane helix</keyword>
<dbReference type="Proteomes" id="UP000177383">
    <property type="component" value="Unassembled WGS sequence"/>
</dbReference>